<dbReference type="Pfam" id="PF02518">
    <property type="entry name" value="HATPase_c"/>
    <property type="match status" value="1"/>
</dbReference>
<evidence type="ECO:0000259" key="12">
    <source>
        <dbReference type="PROSITE" id="PS50839"/>
    </source>
</evidence>
<feature type="domain" description="CHASE" evidence="12">
    <location>
        <begin position="133"/>
        <end position="202"/>
    </location>
</feature>
<evidence type="ECO:0000256" key="9">
    <source>
        <dbReference type="SAM" id="Coils"/>
    </source>
</evidence>
<dbReference type="InterPro" id="IPR036097">
    <property type="entry name" value="HisK_dim/P_sf"/>
</dbReference>
<dbReference type="Pfam" id="PF00072">
    <property type="entry name" value="Response_reg"/>
    <property type="match status" value="1"/>
</dbReference>
<dbReference type="InterPro" id="IPR006189">
    <property type="entry name" value="CHASE_dom"/>
</dbReference>
<dbReference type="PRINTS" id="PR00344">
    <property type="entry name" value="BCTRLSENSOR"/>
</dbReference>
<keyword evidence="7" id="KW-0472">Membrane</keyword>
<dbReference type="PROSITE" id="PS50110">
    <property type="entry name" value="RESPONSE_REGULATORY"/>
    <property type="match status" value="1"/>
</dbReference>
<dbReference type="Gene3D" id="3.30.450.350">
    <property type="entry name" value="CHASE domain"/>
    <property type="match status" value="1"/>
</dbReference>
<dbReference type="InterPro" id="IPR001789">
    <property type="entry name" value="Sig_transdc_resp-reg_receiver"/>
</dbReference>
<dbReference type="Gene3D" id="3.30.565.10">
    <property type="entry name" value="Histidine kinase-like ATPase, C-terminal domain"/>
    <property type="match status" value="1"/>
</dbReference>
<dbReference type="PANTHER" id="PTHR43065:SF49">
    <property type="entry name" value="HISTIDINE KINASE"/>
    <property type="match status" value="1"/>
</dbReference>
<dbReference type="InterPro" id="IPR003594">
    <property type="entry name" value="HATPase_dom"/>
</dbReference>
<dbReference type="PROSITE" id="PS50109">
    <property type="entry name" value="HIS_KIN"/>
    <property type="match status" value="1"/>
</dbReference>
<feature type="coiled-coil region" evidence="9">
    <location>
        <begin position="327"/>
        <end position="357"/>
    </location>
</feature>
<dbReference type="SMART" id="SM00388">
    <property type="entry name" value="HisKA"/>
    <property type="match status" value="1"/>
</dbReference>
<keyword evidence="4 8" id="KW-0597">Phosphoprotein</keyword>
<keyword evidence="9" id="KW-0175">Coiled coil</keyword>
<feature type="modified residue" description="4-aspartylphosphate" evidence="8">
    <location>
        <position position="670"/>
    </location>
</feature>
<dbReference type="GO" id="GO:0000155">
    <property type="term" value="F:phosphorelay sensor kinase activity"/>
    <property type="evidence" value="ECO:0007669"/>
    <property type="project" value="InterPro"/>
</dbReference>
<dbReference type="InterPro" id="IPR011006">
    <property type="entry name" value="CheY-like_superfamily"/>
</dbReference>
<evidence type="ECO:0000256" key="7">
    <source>
        <dbReference type="ARBA" id="ARBA00023136"/>
    </source>
</evidence>
<dbReference type="InterPro" id="IPR003661">
    <property type="entry name" value="HisK_dim/P_dom"/>
</dbReference>
<proteinExistence type="predicted"/>
<dbReference type="SUPFAM" id="SSF47384">
    <property type="entry name" value="Homodimeric domain of signal transducing histidine kinase"/>
    <property type="match status" value="1"/>
</dbReference>
<reference evidence="13" key="1">
    <citation type="submission" date="2020-02" db="EMBL/GenBank/DDBJ databases">
        <authorList>
            <person name="Meier V. D."/>
        </authorList>
    </citation>
    <scope>NUCLEOTIDE SEQUENCE</scope>
    <source>
        <strain evidence="13">AVDCRST_MAG31</strain>
    </source>
</reference>
<feature type="domain" description="Histidine kinase" evidence="10">
    <location>
        <begin position="373"/>
        <end position="595"/>
    </location>
</feature>
<name>A0A6J4SDP0_9SPHN</name>
<organism evidence="13">
    <name type="scientific">uncultured Sphingomonas sp</name>
    <dbReference type="NCBI Taxonomy" id="158754"/>
    <lineage>
        <taxon>Bacteria</taxon>
        <taxon>Pseudomonadati</taxon>
        <taxon>Pseudomonadota</taxon>
        <taxon>Alphaproteobacteria</taxon>
        <taxon>Sphingomonadales</taxon>
        <taxon>Sphingomonadaceae</taxon>
        <taxon>Sphingomonas</taxon>
        <taxon>environmental samples</taxon>
    </lineage>
</organism>
<evidence type="ECO:0000256" key="5">
    <source>
        <dbReference type="ARBA" id="ARBA00022692"/>
    </source>
</evidence>
<feature type="domain" description="Response regulatory" evidence="11">
    <location>
        <begin position="620"/>
        <end position="735"/>
    </location>
</feature>
<evidence type="ECO:0000256" key="6">
    <source>
        <dbReference type="ARBA" id="ARBA00022989"/>
    </source>
</evidence>
<dbReference type="Pfam" id="PF03924">
    <property type="entry name" value="CHASE"/>
    <property type="match status" value="1"/>
</dbReference>
<dbReference type="EC" id="2.7.13.3" evidence="3"/>
<evidence type="ECO:0000256" key="8">
    <source>
        <dbReference type="PROSITE-ProRule" id="PRU00169"/>
    </source>
</evidence>
<dbReference type="SMART" id="SM00387">
    <property type="entry name" value="HATPase_c"/>
    <property type="match status" value="1"/>
</dbReference>
<dbReference type="Gene3D" id="3.40.50.2300">
    <property type="match status" value="1"/>
</dbReference>
<evidence type="ECO:0000256" key="3">
    <source>
        <dbReference type="ARBA" id="ARBA00012438"/>
    </source>
</evidence>
<dbReference type="RefSeq" id="WP_294167287.1">
    <property type="nucleotide sequence ID" value="NZ_CADCWA010000007.1"/>
</dbReference>
<evidence type="ECO:0000313" key="13">
    <source>
        <dbReference type="EMBL" id="CAA9496047.1"/>
    </source>
</evidence>
<evidence type="ECO:0000256" key="4">
    <source>
        <dbReference type="ARBA" id="ARBA00022553"/>
    </source>
</evidence>
<dbReference type="InterPro" id="IPR042240">
    <property type="entry name" value="CHASE_sf"/>
</dbReference>
<comment type="catalytic activity">
    <reaction evidence="1">
        <text>ATP + protein L-histidine = ADP + protein N-phospho-L-histidine.</text>
        <dbReference type="EC" id="2.7.13.3"/>
    </reaction>
</comment>
<evidence type="ECO:0000256" key="2">
    <source>
        <dbReference type="ARBA" id="ARBA00004370"/>
    </source>
</evidence>
<evidence type="ECO:0000259" key="10">
    <source>
        <dbReference type="PROSITE" id="PS50109"/>
    </source>
</evidence>
<keyword evidence="6" id="KW-1133">Transmembrane helix</keyword>
<dbReference type="SMART" id="SM00448">
    <property type="entry name" value="REC"/>
    <property type="match status" value="1"/>
</dbReference>
<dbReference type="InterPro" id="IPR004358">
    <property type="entry name" value="Sig_transdc_His_kin-like_C"/>
</dbReference>
<dbReference type="PROSITE" id="PS50839">
    <property type="entry name" value="CHASE"/>
    <property type="match status" value="1"/>
</dbReference>
<dbReference type="PANTHER" id="PTHR43065">
    <property type="entry name" value="SENSOR HISTIDINE KINASE"/>
    <property type="match status" value="1"/>
</dbReference>
<dbReference type="GO" id="GO:0016020">
    <property type="term" value="C:membrane"/>
    <property type="evidence" value="ECO:0007669"/>
    <property type="project" value="UniProtKB-SubCell"/>
</dbReference>
<sequence length="739" mass="80485">MKLRPNVLPLLILLLGLLLTVLTAWQLERTDAERSEARFNALAERARKSVEATYQLKLALLRGTAGLFNASGRVTGAEFRSFVERLRLAQSYQGTLGIGFAAYAPTKREIEARIAEAGSPPGQTVRHWPEGERDSYSAILYIEPLNRRNRAALGFDMMSEATRREAMLRSRVNGQSAMSGRVLLVQEIEKFKQPGFLIYAPLTPGGSIAASSFPGWVYTPLRGPDLFGPLFKGAEFEHVHVSIFDGEPRPGNLLFASPVPAARQGQSRSQQLELGGRKLTIRLAAAPGFQGSSPTRLWPFVLLAGTAISLLAAALAWQAEQVVGRVHDQVRRRTAQLNRSNARLREEIAARSQAEEQLFQAQKMEAVGQLTGGIAHDFNNMLAVVIGSLDFARHTDDVARLKRLIEQALKGATKAAELTQRLLAFSRRQTLVPTVVDANTLVAEMSELLHRTIGGAIRLETVLAGGLWRVFADPAQLESAILNLAVNARDAMPDGGQLTIETANCDLASDHAGASPDIAAGQYVLIAIGDTGHGMAPDVQARVLEPFFTTKEVGKGTGLGLPQVFGFVKQSGGHLKIYSEVGRGTTVRIYLPRYRGPDADVPAASSGQLETLPRGRPDELILAVEDEEHVRLMSVGALRELGYTVIHASNGAAALRCLHEHPGTRLVFTDVVMPEMDGVELAAAIREHYPEVRLLFTTGYARNAMTRDGRLKDEVELISKPFTIAQLAGKIRQVLDRTP</sequence>
<dbReference type="AlphaFoldDB" id="A0A6J4SDP0"/>
<dbReference type="SUPFAM" id="SSF55874">
    <property type="entry name" value="ATPase domain of HSP90 chaperone/DNA topoisomerase II/histidine kinase"/>
    <property type="match status" value="1"/>
</dbReference>
<keyword evidence="5" id="KW-0812">Transmembrane</keyword>
<dbReference type="InterPro" id="IPR005467">
    <property type="entry name" value="His_kinase_dom"/>
</dbReference>
<dbReference type="SUPFAM" id="SSF52172">
    <property type="entry name" value="CheY-like"/>
    <property type="match status" value="1"/>
</dbReference>
<evidence type="ECO:0000259" key="11">
    <source>
        <dbReference type="PROSITE" id="PS50110"/>
    </source>
</evidence>
<accession>A0A6J4SDP0</accession>
<gene>
    <name evidence="13" type="ORF">AVDCRST_MAG31-89</name>
</gene>
<dbReference type="SMART" id="SM01079">
    <property type="entry name" value="CHASE"/>
    <property type="match status" value="1"/>
</dbReference>
<dbReference type="InterPro" id="IPR036890">
    <property type="entry name" value="HATPase_C_sf"/>
</dbReference>
<comment type="subcellular location">
    <subcellularLocation>
        <location evidence="2">Membrane</location>
    </subcellularLocation>
</comment>
<dbReference type="EMBL" id="CADCWA010000007">
    <property type="protein sequence ID" value="CAA9496047.1"/>
    <property type="molecule type" value="Genomic_DNA"/>
</dbReference>
<evidence type="ECO:0000256" key="1">
    <source>
        <dbReference type="ARBA" id="ARBA00000085"/>
    </source>
</evidence>
<dbReference type="Gene3D" id="1.10.287.130">
    <property type="match status" value="1"/>
</dbReference>
<protein>
    <recommendedName>
        <fullName evidence="3">histidine kinase</fullName>
        <ecNumber evidence="3">2.7.13.3</ecNumber>
    </recommendedName>
</protein>